<accession>A0A931DJ12</accession>
<feature type="domain" description="Luciferase" evidence="2">
    <location>
        <begin position="44"/>
        <end position="105"/>
    </location>
</feature>
<dbReference type="EMBL" id="JADOUA010000001">
    <property type="protein sequence ID" value="MBG6090292.1"/>
    <property type="molecule type" value="Genomic_DNA"/>
</dbReference>
<keyword evidence="4" id="KW-1185">Reference proteome</keyword>
<evidence type="ECO:0000313" key="3">
    <source>
        <dbReference type="EMBL" id="MBG6090292.1"/>
    </source>
</evidence>
<gene>
    <name evidence="3" type="ORF">IW256_004405</name>
</gene>
<sequence length="135" mass="13296">MAADGSGATSPAGLVADRLDAWPGISKVRADCGVGLALAAEGIQIIHLHSGDEAELRLTRPVVDRLGEALAGSGRVTVHPDGDWITVRLDTDSDVALVVSLASVAIKAGAGDAAAPRSRTPCGAAPAGGPAGSPS</sequence>
<dbReference type="RefSeq" id="WP_197012769.1">
    <property type="nucleotide sequence ID" value="NZ_BAABES010000028.1"/>
</dbReference>
<evidence type="ECO:0000259" key="2">
    <source>
        <dbReference type="Pfam" id="PF17648"/>
    </source>
</evidence>
<dbReference type="Pfam" id="PF17648">
    <property type="entry name" value="Luciferase"/>
    <property type="match status" value="1"/>
</dbReference>
<evidence type="ECO:0000313" key="4">
    <source>
        <dbReference type="Proteomes" id="UP000614047"/>
    </source>
</evidence>
<comment type="caution">
    <text evidence="3">The sequence shown here is derived from an EMBL/GenBank/DDBJ whole genome shotgun (WGS) entry which is preliminary data.</text>
</comment>
<feature type="region of interest" description="Disordered" evidence="1">
    <location>
        <begin position="110"/>
        <end position="135"/>
    </location>
</feature>
<reference evidence="3" key="1">
    <citation type="submission" date="2020-11" db="EMBL/GenBank/DDBJ databases">
        <title>Sequencing the genomes of 1000 actinobacteria strains.</title>
        <authorList>
            <person name="Klenk H.-P."/>
        </authorList>
    </citation>
    <scope>NUCLEOTIDE SEQUENCE</scope>
    <source>
        <strain evidence="3">DSM 43175</strain>
    </source>
</reference>
<dbReference type="Proteomes" id="UP000614047">
    <property type="component" value="Unassembled WGS sequence"/>
</dbReference>
<dbReference type="AlphaFoldDB" id="A0A931DJ12"/>
<name>A0A931DJ12_9ACTN</name>
<protein>
    <recommendedName>
        <fullName evidence="2">Luciferase domain-containing protein</fullName>
    </recommendedName>
</protein>
<dbReference type="InterPro" id="IPR040841">
    <property type="entry name" value="Luciferase_dom"/>
</dbReference>
<organism evidence="3 4">
    <name type="scientific">Actinomadura viridis</name>
    <dbReference type="NCBI Taxonomy" id="58110"/>
    <lineage>
        <taxon>Bacteria</taxon>
        <taxon>Bacillati</taxon>
        <taxon>Actinomycetota</taxon>
        <taxon>Actinomycetes</taxon>
        <taxon>Streptosporangiales</taxon>
        <taxon>Thermomonosporaceae</taxon>
        <taxon>Actinomadura</taxon>
    </lineage>
</organism>
<proteinExistence type="predicted"/>
<evidence type="ECO:0000256" key="1">
    <source>
        <dbReference type="SAM" id="MobiDB-lite"/>
    </source>
</evidence>